<keyword evidence="8" id="KW-1185">Reference proteome</keyword>
<evidence type="ECO:0000256" key="4">
    <source>
        <dbReference type="ARBA" id="ARBA00022807"/>
    </source>
</evidence>
<comment type="caution">
    <text evidence="7">The sequence shown here is derived from an EMBL/GenBank/DDBJ whole genome shotgun (WGS) entry which is preliminary data.</text>
</comment>
<comment type="similarity">
    <text evidence="1">Belongs to the peptidase C40 family.</text>
</comment>
<evidence type="ECO:0000313" key="7">
    <source>
        <dbReference type="EMBL" id="MBW7572755.1"/>
    </source>
</evidence>
<evidence type="ECO:0000256" key="5">
    <source>
        <dbReference type="SAM" id="Phobius"/>
    </source>
</evidence>
<dbReference type="InterPro" id="IPR038765">
    <property type="entry name" value="Papain-like_cys_pep_sf"/>
</dbReference>
<sequence length="366" mass="40629">MIIIIRHSIPRFLLKKHFRVAAGVLLIGIFLTVFVFKSCAGQKESLRVYALETVSQDFKPEVSRVLLRAPEGKQLNTKLLYSVYITLFDNNRYPNKNSVRERLVKCFYLNEKNTLVPIADTDGIFDRVEAEFRLAIDRAQRQSMIRLSGELAPGYVDAGSLLEKNLKSGDGLKNNIGLTNFAFNALTCKSGYVYGAVGQTILLPFLQKQQQKFSGVERANLTGEQVNDIYLNFGGRPGFDCSGLIKAYSWLNESTGEFSSKQQGVLPDCTADGLYDAAEIKGNLSAMPDTPGLVVHMSGHVGVYVGGGEVIEARGNRYGVVKTKLEGRGWQHYLQVPTLVYVRSGTYQIQDHKVVLCDGKVTHTDE</sequence>
<evidence type="ECO:0000256" key="3">
    <source>
        <dbReference type="ARBA" id="ARBA00022801"/>
    </source>
</evidence>
<dbReference type="EMBL" id="JAGFNZ010000002">
    <property type="protein sequence ID" value="MBW7572755.1"/>
    <property type="molecule type" value="Genomic_DNA"/>
</dbReference>
<feature type="domain" description="NlpC/P60" evidence="6">
    <location>
        <begin position="234"/>
        <end position="334"/>
    </location>
</feature>
<dbReference type="RefSeq" id="WP_219965138.1">
    <property type="nucleotide sequence ID" value="NZ_JAGFNZ010000002.1"/>
</dbReference>
<name>A0ABS7DN69_9FIRM</name>
<keyword evidence="2" id="KW-0645">Protease</keyword>
<keyword evidence="5" id="KW-0472">Membrane</keyword>
<dbReference type="Pfam" id="PF00877">
    <property type="entry name" value="NLPC_P60"/>
    <property type="match status" value="1"/>
</dbReference>
<dbReference type="Proteomes" id="UP000719942">
    <property type="component" value="Unassembled WGS sequence"/>
</dbReference>
<dbReference type="Gene3D" id="3.90.1720.10">
    <property type="entry name" value="endopeptidase domain like (from Nostoc punctiforme)"/>
    <property type="match status" value="1"/>
</dbReference>
<feature type="transmembrane region" description="Helical" evidence="5">
    <location>
        <begin position="20"/>
        <end position="36"/>
    </location>
</feature>
<proteinExistence type="inferred from homology"/>
<dbReference type="SUPFAM" id="SSF54001">
    <property type="entry name" value="Cysteine proteinases"/>
    <property type="match status" value="1"/>
</dbReference>
<evidence type="ECO:0000259" key="6">
    <source>
        <dbReference type="Pfam" id="PF00877"/>
    </source>
</evidence>
<reference evidence="7 8" key="1">
    <citation type="submission" date="2021-03" db="EMBL/GenBank/DDBJ databases">
        <title>Caproiciproducens sp. nov. isolated from feces of cow.</title>
        <authorList>
            <person name="Choi J.-Y."/>
        </authorList>
    </citation>
    <scope>NUCLEOTIDE SEQUENCE [LARGE SCALE GENOMIC DNA]</scope>
    <source>
        <strain evidence="7 8">AGMB10547</strain>
    </source>
</reference>
<dbReference type="InterPro" id="IPR000064">
    <property type="entry name" value="NLP_P60_dom"/>
</dbReference>
<evidence type="ECO:0000256" key="1">
    <source>
        <dbReference type="ARBA" id="ARBA00007074"/>
    </source>
</evidence>
<organism evidence="7 8">
    <name type="scientific">Caproiciproducens faecalis</name>
    <dbReference type="NCBI Taxonomy" id="2820301"/>
    <lineage>
        <taxon>Bacteria</taxon>
        <taxon>Bacillati</taxon>
        <taxon>Bacillota</taxon>
        <taxon>Clostridia</taxon>
        <taxon>Eubacteriales</taxon>
        <taxon>Acutalibacteraceae</taxon>
        <taxon>Caproiciproducens</taxon>
    </lineage>
</organism>
<keyword evidence="3" id="KW-0378">Hydrolase</keyword>
<keyword evidence="5" id="KW-0812">Transmembrane</keyword>
<protein>
    <submittedName>
        <fullName evidence="7">C40 family peptidase</fullName>
    </submittedName>
</protein>
<accession>A0ABS7DN69</accession>
<evidence type="ECO:0000256" key="2">
    <source>
        <dbReference type="ARBA" id="ARBA00022670"/>
    </source>
</evidence>
<keyword evidence="4" id="KW-0788">Thiol protease</keyword>
<keyword evidence="5" id="KW-1133">Transmembrane helix</keyword>
<evidence type="ECO:0000313" key="8">
    <source>
        <dbReference type="Proteomes" id="UP000719942"/>
    </source>
</evidence>
<gene>
    <name evidence="7" type="ORF">J5W02_07995</name>
</gene>